<dbReference type="Pfam" id="PF00560">
    <property type="entry name" value="LRR_1"/>
    <property type="match status" value="3"/>
</dbReference>
<dbReference type="Pfam" id="PF13855">
    <property type="entry name" value="LRR_8"/>
    <property type="match status" value="1"/>
</dbReference>
<comment type="subcellular location">
    <subcellularLocation>
        <location evidence="1">Membrane</location>
    </subcellularLocation>
</comment>
<dbReference type="Pfam" id="PF08263">
    <property type="entry name" value="LRRNT_2"/>
    <property type="match status" value="1"/>
</dbReference>
<evidence type="ECO:0000313" key="8">
    <source>
        <dbReference type="EMBL" id="KAH7445489.1"/>
    </source>
</evidence>
<evidence type="ECO:0000313" key="9">
    <source>
        <dbReference type="Proteomes" id="UP000825935"/>
    </source>
</evidence>
<dbReference type="OMA" id="NNNHFAG"/>
<dbReference type="InterPro" id="IPR053213">
    <property type="entry name" value="RLP29"/>
</dbReference>
<protein>
    <recommendedName>
        <fullName evidence="7">Leucine-rich repeat-containing N-terminal plant-type domain-containing protein</fullName>
    </recommendedName>
</protein>
<evidence type="ECO:0000256" key="4">
    <source>
        <dbReference type="ARBA" id="ARBA00022737"/>
    </source>
</evidence>
<name>A0A8T2VM08_CERRI</name>
<evidence type="ECO:0000256" key="6">
    <source>
        <dbReference type="SAM" id="SignalP"/>
    </source>
</evidence>
<feature type="signal peptide" evidence="6">
    <location>
        <begin position="1"/>
        <end position="22"/>
    </location>
</feature>
<dbReference type="PANTHER" id="PTHR48009">
    <property type="entry name" value="LEUCINE-RICH REPEAT (LRR) FAMILY PROTEIN"/>
    <property type="match status" value="1"/>
</dbReference>
<keyword evidence="3 6" id="KW-0732">Signal</keyword>
<dbReference type="EMBL" id="CM035406">
    <property type="protein sequence ID" value="KAH7445489.1"/>
    <property type="molecule type" value="Genomic_DNA"/>
</dbReference>
<keyword evidence="4" id="KW-0677">Repeat</keyword>
<dbReference type="InterPro" id="IPR003591">
    <property type="entry name" value="Leu-rich_rpt_typical-subtyp"/>
</dbReference>
<reference evidence="8" key="1">
    <citation type="submission" date="2021-08" db="EMBL/GenBank/DDBJ databases">
        <title>WGS assembly of Ceratopteris richardii.</title>
        <authorList>
            <person name="Marchant D.B."/>
            <person name="Chen G."/>
            <person name="Jenkins J."/>
            <person name="Shu S."/>
            <person name="Leebens-Mack J."/>
            <person name="Grimwood J."/>
            <person name="Schmutz J."/>
            <person name="Soltis P."/>
            <person name="Soltis D."/>
            <person name="Chen Z.-H."/>
        </authorList>
    </citation>
    <scope>NUCLEOTIDE SEQUENCE</scope>
    <source>
        <strain evidence="8">Whitten #5841</strain>
        <tissue evidence="8">Leaf</tissue>
    </source>
</reference>
<feature type="domain" description="Leucine-rich repeat-containing N-terminal plant-type" evidence="7">
    <location>
        <begin position="27"/>
        <end position="68"/>
    </location>
</feature>
<organism evidence="8 9">
    <name type="scientific">Ceratopteris richardii</name>
    <name type="common">Triangle waterfern</name>
    <dbReference type="NCBI Taxonomy" id="49495"/>
    <lineage>
        <taxon>Eukaryota</taxon>
        <taxon>Viridiplantae</taxon>
        <taxon>Streptophyta</taxon>
        <taxon>Embryophyta</taxon>
        <taxon>Tracheophyta</taxon>
        <taxon>Polypodiopsida</taxon>
        <taxon>Polypodiidae</taxon>
        <taxon>Polypodiales</taxon>
        <taxon>Pteridineae</taxon>
        <taxon>Pteridaceae</taxon>
        <taxon>Parkerioideae</taxon>
        <taxon>Ceratopteris</taxon>
    </lineage>
</organism>
<evidence type="ECO:0000256" key="3">
    <source>
        <dbReference type="ARBA" id="ARBA00022729"/>
    </source>
</evidence>
<accession>A0A8T2VM08</accession>
<feature type="chain" id="PRO_5035782026" description="Leucine-rich repeat-containing N-terminal plant-type domain-containing protein" evidence="6">
    <location>
        <begin position="23"/>
        <end position="397"/>
    </location>
</feature>
<evidence type="ECO:0000259" key="7">
    <source>
        <dbReference type="Pfam" id="PF08263"/>
    </source>
</evidence>
<keyword evidence="5" id="KW-0472">Membrane</keyword>
<dbReference type="FunFam" id="3.80.10.10:FF:000400">
    <property type="entry name" value="Nuclear pore complex protein NUP107"/>
    <property type="match status" value="1"/>
</dbReference>
<dbReference type="GO" id="GO:0016020">
    <property type="term" value="C:membrane"/>
    <property type="evidence" value="ECO:0007669"/>
    <property type="project" value="UniProtKB-SubCell"/>
</dbReference>
<keyword evidence="9" id="KW-1185">Reference proteome</keyword>
<keyword evidence="2" id="KW-0433">Leucine-rich repeat</keyword>
<dbReference type="InterPro" id="IPR013210">
    <property type="entry name" value="LRR_N_plant-typ"/>
</dbReference>
<dbReference type="Proteomes" id="UP000825935">
    <property type="component" value="Chromosome 1"/>
</dbReference>
<dbReference type="InterPro" id="IPR001611">
    <property type="entry name" value="Leu-rich_rpt"/>
</dbReference>
<sequence>MARLLILRFLIALAISVAPGSCQLYANDVAVLKAVRSWLSDVSGSKEVFFASWDFDDDPCSFDGVLCDIIDGEERVVALNLGVASGSSLGLKGQLHPAVGSLTELVQLSLAPGKVTGPIPGTISELVNLQNLGLSHNLLAGVIPTGLSALKQLTTLDLSFNRISGSVPAELAALPSLFMLNLGHNRLSGTLPPFASAGALEHLDMNRNSLSGSLPSLPPSLSYLNLANNQLSGGIDSLAWLAKITYVDLSHNRLSGGIPSLLFAAPLSSLFLQRNLLFGPVSPPQLVTLTTLDLSFNQLSGSISPFFAFVQNLYLNNNHFAGPVPREFIDRLLSSAIQTLFLQHNFLTDFPLNPKQALPLTASLCIQYNCMMMPVESPCPLNAGTERIRPPSQCHHP</sequence>
<proteinExistence type="predicted"/>
<evidence type="ECO:0000256" key="2">
    <source>
        <dbReference type="ARBA" id="ARBA00022614"/>
    </source>
</evidence>
<dbReference type="SUPFAM" id="SSF52058">
    <property type="entry name" value="L domain-like"/>
    <property type="match status" value="1"/>
</dbReference>
<dbReference type="Gene3D" id="3.80.10.10">
    <property type="entry name" value="Ribonuclease Inhibitor"/>
    <property type="match status" value="3"/>
</dbReference>
<evidence type="ECO:0000256" key="5">
    <source>
        <dbReference type="ARBA" id="ARBA00023136"/>
    </source>
</evidence>
<dbReference type="AlphaFoldDB" id="A0A8T2VM08"/>
<dbReference type="InterPro" id="IPR032675">
    <property type="entry name" value="LRR_dom_sf"/>
</dbReference>
<evidence type="ECO:0000256" key="1">
    <source>
        <dbReference type="ARBA" id="ARBA00004370"/>
    </source>
</evidence>
<dbReference type="PRINTS" id="PR00019">
    <property type="entry name" value="LEURICHRPT"/>
</dbReference>
<dbReference type="SMART" id="SM00369">
    <property type="entry name" value="LRR_TYP"/>
    <property type="match status" value="5"/>
</dbReference>
<dbReference type="OrthoDB" id="676979at2759"/>
<comment type="caution">
    <text evidence="8">The sequence shown here is derived from an EMBL/GenBank/DDBJ whole genome shotgun (WGS) entry which is preliminary data.</text>
</comment>
<gene>
    <name evidence="8" type="ORF">KP509_01G011300</name>
</gene>
<dbReference type="PANTHER" id="PTHR48009:SF4">
    <property type="entry name" value="LEUCINE-RICH REPEAT (LRR) FAMILY PROTEIN"/>
    <property type="match status" value="1"/>
</dbReference>